<dbReference type="EMBL" id="CP004372">
    <property type="protein sequence ID" value="AHM03122.1"/>
    <property type="molecule type" value="Genomic_DNA"/>
</dbReference>
<dbReference type="eggNOG" id="COG3152">
    <property type="taxonomic scope" value="Bacteria"/>
</dbReference>
<dbReference type="KEGG" id="red:roselon_00693"/>
<evidence type="ECO:0000313" key="2">
    <source>
        <dbReference type="EMBL" id="AHM03122.1"/>
    </source>
</evidence>
<accession>W8RZ26</accession>
<dbReference type="Pfam" id="PF05656">
    <property type="entry name" value="DUF805"/>
    <property type="match status" value="1"/>
</dbReference>
<dbReference type="InterPro" id="IPR008523">
    <property type="entry name" value="DUF805"/>
</dbReference>
<dbReference type="STRING" id="1294273.roselon_00693"/>
<dbReference type="PANTHER" id="PTHR34980">
    <property type="entry name" value="INNER MEMBRANE PROTEIN-RELATED-RELATED"/>
    <property type="match status" value="1"/>
</dbReference>
<dbReference type="PATRIC" id="fig|1294273.3.peg.682"/>
<dbReference type="Proteomes" id="UP000019593">
    <property type="component" value="Chromosome"/>
</dbReference>
<feature type="transmembrane region" description="Helical" evidence="1">
    <location>
        <begin position="57"/>
        <end position="76"/>
    </location>
</feature>
<dbReference type="RefSeq" id="WP_025311015.1">
    <property type="nucleotide sequence ID" value="NZ_CP004372.1"/>
</dbReference>
<dbReference type="GO" id="GO:0005886">
    <property type="term" value="C:plasma membrane"/>
    <property type="evidence" value="ECO:0007669"/>
    <property type="project" value="TreeGrafter"/>
</dbReference>
<gene>
    <name evidence="2" type="ORF">roselon_00693</name>
</gene>
<dbReference type="PANTHER" id="PTHR34980:SF2">
    <property type="entry name" value="INNER MEMBRANE PROTEIN YHAH-RELATED"/>
    <property type="match status" value="1"/>
</dbReference>
<evidence type="ECO:0000256" key="1">
    <source>
        <dbReference type="SAM" id="Phobius"/>
    </source>
</evidence>
<keyword evidence="1" id="KW-0472">Membrane</keyword>
<sequence>MDFQTAVRTVLGKYAVFTGRAQRSEFWWFALFNFIASAVLQILDRALFGWMVNGQDVGVLAPIYALAVLLPSLAVGARRLHDTDRSGWWLLLGLIPVLGALVLIWFFIQKGTAGTNQFGPDPLPDHGEGAAH</sequence>
<dbReference type="HOGENOM" id="CLU_093674_4_1_5"/>
<proteinExistence type="predicted"/>
<dbReference type="AlphaFoldDB" id="W8RZ26"/>
<dbReference type="OrthoDB" id="9812349at2"/>
<feature type="transmembrane region" description="Helical" evidence="1">
    <location>
        <begin position="26"/>
        <end position="51"/>
    </location>
</feature>
<keyword evidence="1" id="KW-1133">Transmembrane helix</keyword>
<protein>
    <submittedName>
        <fullName evidence="2">Inner membrane protein YhaH</fullName>
    </submittedName>
</protein>
<name>W8RZ26_9RHOB</name>
<feature type="transmembrane region" description="Helical" evidence="1">
    <location>
        <begin position="88"/>
        <end position="108"/>
    </location>
</feature>
<evidence type="ECO:0000313" key="3">
    <source>
        <dbReference type="Proteomes" id="UP000019593"/>
    </source>
</evidence>
<keyword evidence="1" id="KW-0812">Transmembrane</keyword>
<keyword evidence="3" id="KW-1185">Reference proteome</keyword>
<organism evidence="2 3">
    <name type="scientific">Roseicyclus elongatus DSM 19469</name>
    <dbReference type="NCBI Taxonomy" id="1294273"/>
    <lineage>
        <taxon>Bacteria</taxon>
        <taxon>Pseudomonadati</taxon>
        <taxon>Pseudomonadota</taxon>
        <taxon>Alphaproteobacteria</taxon>
        <taxon>Rhodobacterales</taxon>
        <taxon>Roseobacteraceae</taxon>
        <taxon>Roseicyclus</taxon>
    </lineage>
</organism>
<reference evidence="2 3" key="1">
    <citation type="submission" date="2013-03" db="EMBL/GenBank/DDBJ databases">
        <authorList>
            <person name="Fiebig A."/>
            <person name="Goeker M."/>
            <person name="Klenk H.-P.P."/>
        </authorList>
    </citation>
    <scope>NUCLEOTIDE SEQUENCE [LARGE SCALE GENOMIC DNA]</scope>
    <source>
        <strain evidence="3">DSM 19469</strain>
    </source>
</reference>